<proteinExistence type="predicted"/>
<accession>A0A8T0ETD4</accession>
<name>A0A8T0ETD4_ARGBR</name>
<evidence type="ECO:0000313" key="4">
    <source>
        <dbReference type="Proteomes" id="UP000807504"/>
    </source>
</evidence>
<dbReference type="EMBL" id="JABXBU010002072">
    <property type="protein sequence ID" value="KAF8778698.1"/>
    <property type="molecule type" value="Genomic_DNA"/>
</dbReference>
<evidence type="ECO:0000256" key="1">
    <source>
        <dbReference type="SAM" id="MobiDB-lite"/>
    </source>
</evidence>
<dbReference type="Proteomes" id="UP000807504">
    <property type="component" value="Unassembled WGS sequence"/>
</dbReference>
<evidence type="ECO:0000313" key="3">
    <source>
        <dbReference type="EMBL" id="KAF8778698.1"/>
    </source>
</evidence>
<feature type="chain" id="PRO_5035810813" evidence="2">
    <location>
        <begin position="18"/>
        <end position="101"/>
    </location>
</feature>
<organism evidence="3 4">
    <name type="scientific">Argiope bruennichi</name>
    <name type="common">Wasp spider</name>
    <name type="synonym">Aranea bruennichi</name>
    <dbReference type="NCBI Taxonomy" id="94029"/>
    <lineage>
        <taxon>Eukaryota</taxon>
        <taxon>Metazoa</taxon>
        <taxon>Ecdysozoa</taxon>
        <taxon>Arthropoda</taxon>
        <taxon>Chelicerata</taxon>
        <taxon>Arachnida</taxon>
        <taxon>Araneae</taxon>
        <taxon>Araneomorphae</taxon>
        <taxon>Entelegynae</taxon>
        <taxon>Araneoidea</taxon>
        <taxon>Araneidae</taxon>
        <taxon>Argiope</taxon>
    </lineage>
</organism>
<feature type="region of interest" description="Disordered" evidence="1">
    <location>
        <begin position="32"/>
        <end position="62"/>
    </location>
</feature>
<reference evidence="3" key="1">
    <citation type="journal article" date="2020" name="bioRxiv">
        <title>Chromosome-level reference genome of the European wasp spider Argiope bruennichi: a resource for studies on range expansion and evolutionary adaptation.</title>
        <authorList>
            <person name="Sheffer M.M."/>
            <person name="Hoppe A."/>
            <person name="Krehenwinkel H."/>
            <person name="Uhl G."/>
            <person name="Kuss A.W."/>
            <person name="Jensen L."/>
            <person name="Jensen C."/>
            <person name="Gillespie R.G."/>
            <person name="Hoff K.J."/>
            <person name="Prost S."/>
        </authorList>
    </citation>
    <scope>NUCLEOTIDE SEQUENCE</scope>
</reference>
<comment type="caution">
    <text evidence="3">The sequence shown here is derived from an EMBL/GenBank/DDBJ whole genome shotgun (WGS) entry which is preliminary data.</text>
</comment>
<reference evidence="3" key="2">
    <citation type="submission" date="2020-06" db="EMBL/GenBank/DDBJ databases">
        <authorList>
            <person name="Sheffer M."/>
        </authorList>
    </citation>
    <scope>NUCLEOTIDE SEQUENCE</scope>
</reference>
<sequence length="101" mass="11388">MWRLIVFPLFLPSSVHPTGLDLTVTERKKMEHLEPEINEGSTFDNISSSDEDSSTEESSGFGSSYFEEWSDFEGFSIMGILRSQKILPGLMNPSLPIRNSE</sequence>
<keyword evidence="4" id="KW-1185">Reference proteome</keyword>
<evidence type="ECO:0000256" key="2">
    <source>
        <dbReference type="SAM" id="SignalP"/>
    </source>
</evidence>
<protein>
    <submittedName>
        <fullName evidence="3">Uncharacterized protein</fullName>
    </submittedName>
</protein>
<feature type="signal peptide" evidence="2">
    <location>
        <begin position="1"/>
        <end position="17"/>
    </location>
</feature>
<gene>
    <name evidence="3" type="ORF">HNY73_015396</name>
</gene>
<keyword evidence="2" id="KW-0732">Signal</keyword>
<dbReference type="AlphaFoldDB" id="A0A8T0ETD4"/>